<evidence type="ECO:0000256" key="1">
    <source>
        <dbReference type="SAM" id="Phobius"/>
    </source>
</evidence>
<dbReference type="OrthoDB" id="3687129at2759"/>
<organism evidence="2 3">
    <name type="scientific">Bipolaris oryzae ATCC 44560</name>
    <dbReference type="NCBI Taxonomy" id="930090"/>
    <lineage>
        <taxon>Eukaryota</taxon>
        <taxon>Fungi</taxon>
        <taxon>Dikarya</taxon>
        <taxon>Ascomycota</taxon>
        <taxon>Pezizomycotina</taxon>
        <taxon>Dothideomycetes</taxon>
        <taxon>Pleosporomycetidae</taxon>
        <taxon>Pleosporales</taxon>
        <taxon>Pleosporineae</taxon>
        <taxon>Pleosporaceae</taxon>
        <taxon>Bipolaris</taxon>
    </lineage>
</organism>
<dbReference type="KEGG" id="bor:COCMIDRAFT_5471"/>
<evidence type="ECO:0000313" key="3">
    <source>
        <dbReference type="Proteomes" id="UP000054032"/>
    </source>
</evidence>
<accession>W6Z5M4</accession>
<dbReference type="HOGENOM" id="CLU_1415984_0_0_1"/>
<dbReference type="RefSeq" id="XP_007688167.1">
    <property type="nucleotide sequence ID" value="XM_007689977.1"/>
</dbReference>
<keyword evidence="1" id="KW-0472">Membrane</keyword>
<dbReference type="GeneID" id="19124628"/>
<protein>
    <submittedName>
        <fullName evidence="2">Uncharacterized protein</fullName>
    </submittedName>
</protein>
<keyword evidence="1" id="KW-1133">Transmembrane helix</keyword>
<dbReference type="Proteomes" id="UP000054032">
    <property type="component" value="Unassembled WGS sequence"/>
</dbReference>
<feature type="transmembrane region" description="Helical" evidence="1">
    <location>
        <begin position="140"/>
        <end position="159"/>
    </location>
</feature>
<reference evidence="2 3" key="1">
    <citation type="journal article" date="2013" name="PLoS Genet.">
        <title>Comparative genome structure, secondary metabolite, and effector coding capacity across Cochliobolus pathogens.</title>
        <authorList>
            <person name="Condon B.J."/>
            <person name="Leng Y."/>
            <person name="Wu D."/>
            <person name="Bushley K.E."/>
            <person name="Ohm R.A."/>
            <person name="Otillar R."/>
            <person name="Martin J."/>
            <person name="Schackwitz W."/>
            <person name="Grimwood J."/>
            <person name="MohdZainudin N."/>
            <person name="Xue C."/>
            <person name="Wang R."/>
            <person name="Manning V.A."/>
            <person name="Dhillon B."/>
            <person name="Tu Z.J."/>
            <person name="Steffenson B.J."/>
            <person name="Salamov A."/>
            <person name="Sun H."/>
            <person name="Lowry S."/>
            <person name="LaButti K."/>
            <person name="Han J."/>
            <person name="Copeland A."/>
            <person name="Lindquist E."/>
            <person name="Barry K."/>
            <person name="Schmutz J."/>
            <person name="Baker S.E."/>
            <person name="Ciuffetti L.M."/>
            <person name="Grigoriev I.V."/>
            <person name="Zhong S."/>
            <person name="Turgeon B.G."/>
        </authorList>
    </citation>
    <scope>NUCLEOTIDE SEQUENCE [LARGE SCALE GENOMIC DNA]</scope>
    <source>
        <strain evidence="2 3">ATCC 44560</strain>
    </source>
</reference>
<keyword evidence="1" id="KW-0812">Transmembrane</keyword>
<dbReference type="AlphaFoldDB" id="W6Z5M4"/>
<dbReference type="EMBL" id="KI963987">
    <property type="protein sequence ID" value="EUC45265.1"/>
    <property type="molecule type" value="Genomic_DNA"/>
</dbReference>
<name>W6Z5M4_COCMI</name>
<proteinExistence type="predicted"/>
<gene>
    <name evidence="2" type="ORF">COCMIDRAFT_5471</name>
</gene>
<sequence length="166" mass="19523">MSPTDSLPTTPHLQPNLPKPQDILVPYLITEIEEYLAEAMERLNAKSKTERLKSRFKKLWWIMTPITIFKSTNENSLRPHSYLWYKVRDRWQQWATNPYNLHPIWHLFIMILLLFWIVGSSLLSWFEAGADTGTVAVARLCRGFLGSVPPMIQFLLFLYPPLFVQF</sequence>
<evidence type="ECO:0000313" key="2">
    <source>
        <dbReference type="EMBL" id="EUC45265.1"/>
    </source>
</evidence>
<keyword evidence="3" id="KW-1185">Reference proteome</keyword>
<feature type="transmembrane region" description="Helical" evidence="1">
    <location>
        <begin position="104"/>
        <end position="128"/>
    </location>
</feature>